<comment type="catalytic activity">
    <reaction evidence="12">
        <text>a quinone + NADH + 5 H(+)(in) = a quinol + NAD(+) + 4 H(+)(out)</text>
        <dbReference type="Rhea" id="RHEA:57888"/>
        <dbReference type="ChEBI" id="CHEBI:15378"/>
        <dbReference type="ChEBI" id="CHEBI:24646"/>
        <dbReference type="ChEBI" id="CHEBI:57540"/>
        <dbReference type="ChEBI" id="CHEBI:57945"/>
        <dbReference type="ChEBI" id="CHEBI:132124"/>
    </reaction>
</comment>
<keyword evidence="11 12" id="KW-0472">Membrane</keyword>
<dbReference type="InterPro" id="IPR010226">
    <property type="entry name" value="NADH_quinone_OxRdtase_chainI"/>
</dbReference>
<dbReference type="GO" id="GO:0005506">
    <property type="term" value="F:iron ion binding"/>
    <property type="evidence" value="ECO:0007669"/>
    <property type="project" value="UniProtKB-UniRule"/>
</dbReference>
<evidence type="ECO:0000256" key="3">
    <source>
        <dbReference type="ARBA" id="ARBA00022485"/>
    </source>
</evidence>
<keyword evidence="8 12" id="KW-0408">Iron</keyword>
<evidence type="ECO:0000256" key="5">
    <source>
        <dbReference type="ARBA" id="ARBA00022723"/>
    </source>
</evidence>
<feature type="binding site" evidence="12">
    <location>
        <position position="129"/>
    </location>
    <ligand>
        <name>[4Fe-4S] cluster</name>
        <dbReference type="ChEBI" id="CHEBI:49883"/>
        <label>2</label>
    </ligand>
</feature>
<protein>
    <recommendedName>
        <fullName evidence="12">NADH-quinone oxidoreductase subunit I</fullName>
        <ecNumber evidence="12">7.1.1.-</ecNumber>
    </recommendedName>
    <alternativeName>
        <fullName evidence="12">NADH dehydrogenase I subunit I</fullName>
    </alternativeName>
    <alternativeName>
        <fullName evidence="12">NDH-1 subunit I</fullName>
    </alternativeName>
</protein>
<evidence type="ECO:0000256" key="8">
    <source>
        <dbReference type="ARBA" id="ARBA00023004"/>
    </source>
</evidence>
<keyword evidence="12" id="KW-0830">Ubiquinone</keyword>
<keyword evidence="15" id="KW-1185">Reference proteome</keyword>
<dbReference type="Proteomes" id="UP000217221">
    <property type="component" value="Chromosome"/>
</dbReference>
<dbReference type="GO" id="GO:0048038">
    <property type="term" value="F:quinone binding"/>
    <property type="evidence" value="ECO:0007669"/>
    <property type="project" value="UniProtKB-KW"/>
</dbReference>
<evidence type="ECO:0000256" key="4">
    <source>
        <dbReference type="ARBA" id="ARBA00022719"/>
    </source>
</evidence>
<evidence type="ECO:0000256" key="9">
    <source>
        <dbReference type="ARBA" id="ARBA00023014"/>
    </source>
</evidence>
<feature type="binding site" evidence="12">
    <location>
        <position position="136"/>
    </location>
    <ligand>
        <name>[4Fe-4S] cluster</name>
        <dbReference type="ChEBI" id="CHEBI:49883"/>
        <label>1</label>
    </ligand>
</feature>
<keyword evidence="5 12" id="KW-0479">Metal-binding</keyword>
<dbReference type="PANTHER" id="PTHR10849:SF20">
    <property type="entry name" value="NADH DEHYDROGENASE [UBIQUINONE] IRON-SULFUR PROTEIN 8, MITOCHONDRIAL"/>
    <property type="match status" value="1"/>
</dbReference>
<dbReference type="FunFam" id="3.30.70.3270:FF:000007">
    <property type="entry name" value="NADH-quinone oxidoreductase subunit I"/>
    <property type="match status" value="1"/>
</dbReference>
<evidence type="ECO:0000256" key="10">
    <source>
        <dbReference type="ARBA" id="ARBA00023027"/>
    </source>
</evidence>
<dbReference type="GO" id="GO:0005886">
    <property type="term" value="C:plasma membrane"/>
    <property type="evidence" value="ECO:0007669"/>
    <property type="project" value="UniProtKB-SubCell"/>
</dbReference>
<comment type="subunit">
    <text evidence="12">NDH-1 is composed of 14 different subunits. Subunits NuoA, H, J, K, L, M, N constitute the membrane sector of the complex.</text>
</comment>
<keyword evidence="4 12" id="KW-0874">Quinone</keyword>
<comment type="function">
    <text evidence="12">NDH-1 shuttles electrons from NADH, via FMN and iron-sulfur (Fe-S) centers, to quinones in the respiratory chain. The immediate electron acceptor for the enzyme in this species is believed to be ubiquinone. Couples the redox reaction to proton translocation (for every two electrons transferred, four hydrogen ions are translocated across the cytoplasmic membrane), and thus conserves the redox energy in a proton gradient.</text>
</comment>
<dbReference type="EC" id="7.1.1.-" evidence="12"/>
<evidence type="ECO:0000256" key="12">
    <source>
        <dbReference type="HAMAP-Rule" id="MF_01351"/>
    </source>
</evidence>
<sequence>MSDYIEPRVSKDVDVNKVEYSPVVNEGPATLAAQAKGFWLTFRTMFKKTLAVEYPEVKAPTQERFHGRHQLNRHPDGLEKCIGCELCAWACPADAIYVEGADNTEENRMSPGERYGQVYQINYLRCVFCGLCIEACPTRALTMTNEYELADNSRSSLIFEKEDLLAPLRAGMLMPPHPMYPEADHHTYYRGEVPEAHPSQEVK</sequence>
<dbReference type="PANTHER" id="PTHR10849">
    <property type="entry name" value="NADH DEHYDROGENASE UBIQUINONE IRON-SULFUR PROTEIN 8, MITOCHONDRIAL"/>
    <property type="match status" value="1"/>
</dbReference>
<keyword evidence="6" id="KW-0677">Repeat</keyword>
<dbReference type="NCBIfam" id="TIGR01971">
    <property type="entry name" value="NuoI"/>
    <property type="match status" value="1"/>
</dbReference>
<reference evidence="14 15" key="1">
    <citation type="submission" date="2016-07" db="EMBL/GenBank/DDBJ databases">
        <title>High microdiversification within the ubiquitous acI lineage of Actinobacteria.</title>
        <authorList>
            <person name="Neuenschwander S.M."/>
            <person name="Salcher M."/>
            <person name="Ghai R."/>
            <person name="Pernthaler J."/>
        </authorList>
    </citation>
    <scope>NUCLEOTIDE SEQUENCE [LARGE SCALE GENOMIC DNA]</scope>
    <source>
        <strain evidence="14">MMS-VB-114</strain>
    </source>
</reference>
<keyword evidence="3 12" id="KW-0004">4Fe-4S</keyword>
<keyword evidence="2 12" id="KW-1003">Cell membrane</keyword>
<dbReference type="PROSITE" id="PS00198">
    <property type="entry name" value="4FE4S_FER_1"/>
    <property type="match status" value="2"/>
</dbReference>
<organism evidence="14 15">
    <name type="scientific">Candidatus Planktophila limnetica</name>
    <dbReference type="NCBI Taxonomy" id="573600"/>
    <lineage>
        <taxon>Bacteria</taxon>
        <taxon>Bacillati</taxon>
        <taxon>Actinomycetota</taxon>
        <taxon>Actinomycetes</taxon>
        <taxon>Candidatus Nanopelagicales</taxon>
        <taxon>Candidatus Nanopelagicaceae</taxon>
        <taxon>Candidatus Planktophila</taxon>
    </lineage>
</organism>
<feature type="domain" description="4Fe-4S ferredoxin-type" evidence="13">
    <location>
        <begin position="117"/>
        <end position="146"/>
    </location>
</feature>
<feature type="binding site" evidence="12">
    <location>
        <position position="81"/>
    </location>
    <ligand>
        <name>[4Fe-4S] cluster</name>
        <dbReference type="ChEBI" id="CHEBI:49883"/>
        <label>1</label>
    </ligand>
</feature>
<dbReference type="GO" id="GO:0051539">
    <property type="term" value="F:4 iron, 4 sulfur cluster binding"/>
    <property type="evidence" value="ECO:0007669"/>
    <property type="project" value="UniProtKB-KW"/>
</dbReference>
<dbReference type="KEGG" id="plim:PHILAsVB114_06295"/>
<comment type="similarity">
    <text evidence="1 12">Belongs to the complex I 23 kDa subunit family.</text>
</comment>
<feature type="domain" description="4Fe-4S ferredoxin-type" evidence="13">
    <location>
        <begin position="71"/>
        <end position="101"/>
    </location>
</feature>
<feature type="binding site" evidence="12">
    <location>
        <position position="91"/>
    </location>
    <ligand>
        <name>[4Fe-4S] cluster</name>
        <dbReference type="ChEBI" id="CHEBI:49883"/>
        <label>2</label>
    </ligand>
</feature>
<dbReference type="InterPro" id="IPR017900">
    <property type="entry name" value="4Fe4S_Fe_S_CS"/>
</dbReference>
<dbReference type="RefSeq" id="WP_095698519.1">
    <property type="nucleotide sequence ID" value="NZ_CP016782.1"/>
</dbReference>
<name>A0A249LGH2_9ACTN</name>
<comment type="cofactor">
    <cofactor evidence="12">
        <name>[4Fe-4S] cluster</name>
        <dbReference type="ChEBI" id="CHEBI:49883"/>
    </cofactor>
    <text evidence="12">Binds 2 [4Fe-4S] clusters per subunit.</text>
</comment>
<keyword evidence="10 12" id="KW-0520">NAD</keyword>
<gene>
    <name evidence="12" type="primary">nuoI</name>
    <name evidence="14" type="ORF">PHILAsVB114_06295</name>
</gene>
<evidence type="ECO:0000256" key="6">
    <source>
        <dbReference type="ARBA" id="ARBA00022737"/>
    </source>
</evidence>
<keyword evidence="9 12" id="KW-0411">Iron-sulfur</keyword>
<feature type="binding site" evidence="12">
    <location>
        <position position="132"/>
    </location>
    <ligand>
        <name>[4Fe-4S] cluster</name>
        <dbReference type="ChEBI" id="CHEBI:49883"/>
        <label>2</label>
    </ligand>
</feature>
<accession>A0A249LGH2</accession>
<dbReference type="NCBIfam" id="NF004537">
    <property type="entry name" value="PRK05888.1-3"/>
    <property type="match status" value="1"/>
</dbReference>
<evidence type="ECO:0000313" key="15">
    <source>
        <dbReference type="Proteomes" id="UP000217221"/>
    </source>
</evidence>
<evidence type="ECO:0000256" key="2">
    <source>
        <dbReference type="ARBA" id="ARBA00022475"/>
    </source>
</evidence>
<dbReference type="HAMAP" id="MF_01351">
    <property type="entry name" value="NDH1_NuoI"/>
    <property type="match status" value="1"/>
</dbReference>
<dbReference type="OrthoDB" id="9808559at2"/>
<dbReference type="Pfam" id="PF12838">
    <property type="entry name" value="Fer4_7"/>
    <property type="match status" value="1"/>
</dbReference>
<dbReference type="Gene3D" id="3.30.70.3270">
    <property type="match status" value="1"/>
</dbReference>
<dbReference type="SUPFAM" id="SSF54862">
    <property type="entry name" value="4Fe-4S ferredoxins"/>
    <property type="match status" value="1"/>
</dbReference>
<feature type="binding site" evidence="12">
    <location>
        <position position="126"/>
    </location>
    <ligand>
        <name>[4Fe-4S] cluster</name>
        <dbReference type="ChEBI" id="CHEBI:49883"/>
        <label>2</label>
    </ligand>
</feature>
<evidence type="ECO:0000256" key="11">
    <source>
        <dbReference type="ARBA" id="ARBA00023136"/>
    </source>
</evidence>
<dbReference type="GO" id="GO:0009060">
    <property type="term" value="P:aerobic respiration"/>
    <property type="evidence" value="ECO:0007669"/>
    <property type="project" value="TreeGrafter"/>
</dbReference>
<comment type="subcellular location">
    <subcellularLocation>
        <location evidence="12">Cell membrane</location>
        <topology evidence="12">Peripheral membrane protein</topology>
    </subcellularLocation>
</comment>
<feature type="binding site" evidence="12">
    <location>
        <position position="84"/>
    </location>
    <ligand>
        <name>[4Fe-4S] cluster</name>
        <dbReference type="ChEBI" id="CHEBI:49883"/>
        <label>1</label>
    </ligand>
</feature>
<feature type="binding site" evidence="12">
    <location>
        <position position="87"/>
    </location>
    <ligand>
        <name>[4Fe-4S] cluster</name>
        <dbReference type="ChEBI" id="CHEBI:49883"/>
        <label>1</label>
    </ligand>
</feature>
<proteinExistence type="inferred from homology"/>
<evidence type="ECO:0000256" key="1">
    <source>
        <dbReference type="ARBA" id="ARBA00010277"/>
    </source>
</evidence>
<dbReference type="GO" id="GO:0050136">
    <property type="term" value="F:NADH dehydrogenase (quinone) (non-electrogenic) activity"/>
    <property type="evidence" value="ECO:0007669"/>
    <property type="project" value="UniProtKB-UniRule"/>
</dbReference>
<dbReference type="PROSITE" id="PS51379">
    <property type="entry name" value="4FE4S_FER_2"/>
    <property type="match status" value="2"/>
</dbReference>
<evidence type="ECO:0000259" key="13">
    <source>
        <dbReference type="PROSITE" id="PS51379"/>
    </source>
</evidence>
<keyword evidence="7 12" id="KW-1278">Translocase</keyword>
<dbReference type="AlphaFoldDB" id="A0A249LGH2"/>
<evidence type="ECO:0000256" key="7">
    <source>
        <dbReference type="ARBA" id="ARBA00022967"/>
    </source>
</evidence>
<dbReference type="InterPro" id="IPR017896">
    <property type="entry name" value="4Fe4S_Fe-S-bd"/>
</dbReference>
<evidence type="ECO:0000313" key="14">
    <source>
        <dbReference type="EMBL" id="ASY28211.1"/>
    </source>
</evidence>
<dbReference type="EMBL" id="CP016782">
    <property type="protein sequence ID" value="ASY28211.1"/>
    <property type="molecule type" value="Genomic_DNA"/>
</dbReference>